<protein>
    <submittedName>
        <fullName evidence="1">Uncharacterized protein</fullName>
    </submittedName>
</protein>
<evidence type="ECO:0000313" key="1">
    <source>
        <dbReference type="EMBL" id="AXF78395.1"/>
    </source>
</evidence>
<accession>A0A345CY78</accession>
<reference evidence="1 2" key="1">
    <citation type="submission" date="2016-01" db="EMBL/GenBank/DDBJ databases">
        <authorList>
            <person name="Oliw E.H."/>
        </authorList>
    </citation>
    <scope>NUCLEOTIDE SEQUENCE [LARGE SCALE GENOMIC DNA]</scope>
    <source>
        <strain evidence="1 2">MDcuke</strain>
    </source>
</reference>
<gene>
    <name evidence="1" type="ORF">AV903_24140</name>
</gene>
<name>A0A345CY78_9GAMM</name>
<evidence type="ECO:0000313" key="2">
    <source>
        <dbReference type="Proteomes" id="UP000264980"/>
    </source>
</evidence>
<dbReference type="Proteomes" id="UP000264980">
    <property type="component" value="Chromosome"/>
</dbReference>
<sequence>MDKVVVILLPAGRYGNAALVIQNSDMTLVSYVLRNCSVGQIRNVFYNDRFYCDQRQNIQSHS</sequence>
<organism evidence="1 2">
    <name type="scientific">Erwinia tracheiphila</name>
    <dbReference type="NCBI Taxonomy" id="65700"/>
    <lineage>
        <taxon>Bacteria</taxon>
        <taxon>Pseudomonadati</taxon>
        <taxon>Pseudomonadota</taxon>
        <taxon>Gammaproteobacteria</taxon>
        <taxon>Enterobacterales</taxon>
        <taxon>Erwiniaceae</taxon>
        <taxon>Erwinia</taxon>
    </lineage>
</organism>
<dbReference type="EMBL" id="CP013970">
    <property type="protein sequence ID" value="AXF78395.1"/>
    <property type="molecule type" value="Genomic_DNA"/>
</dbReference>
<proteinExistence type="predicted"/>
<dbReference type="AlphaFoldDB" id="A0A345CY78"/>